<dbReference type="EMBL" id="KZ819221">
    <property type="protein sequence ID" value="PWY97096.1"/>
    <property type="molecule type" value="Genomic_DNA"/>
</dbReference>
<dbReference type="AlphaFoldDB" id="A0A317XF64"/>
<dbReference type="InterPro" id="IPR013961">
    <property type="entry name" value="RAI1"/>
</dbReference>
<evidence type="ECO:0000256" key="4">
    <source>
        <dbReference type="ARBA" id="ARBA00044692"/>
    </source>
</evidence>
<comment type="subcellular location">
    <subcellularLocation>
        <location evidence="6">Nucleus</location>
    </subcellularLocation>
</comment>
<dbReference type="EC" id="3.6.1.-" evidence="6"/>
<dbReference type="GO" id="GO:0005829">
    <property type="term" value="C:cytosol"/>
    <property type="evidence" value="ECO:0007669"/>
    <property type="project" value="TreeGrafter"/>
</dbReference>
<dbReference type="OrthoDB" id="5853397at2759"/>
<dbReference type="GO" id="GO:0000166">
    <property type="term" value="F:nucleotide binding"/>
    <property type="evidence" value="ECO:0007669"/>
    <property type="project" value="UniProtKB-KW"/>
</dbReference>
<dbReference type="STRING" id="1882483.A0A317XF64"/>
<dbReference type="FunCoup" id="A0A317XF64">
    <property type="interactions" value="198"/>
</dbReference>
<dbReference type="GO" id="GO:0003723">
    <property type="term" value="F:RNA binding"/>
    <property type="evidence" value="ECO:0007669"/>
    <property type="project" value="UniProtKB-KW"/>
</dbReference>
<keyword evidence="10" id="KW-1185">Reference proteome</keyword>
<dbReference type="GO" id="GO:0005634">
    <property type="term" value="C:nucleus"/>
    <property type="evidence" value="ECO:0007669"/>
    <property type="project" value="UniProtKB-SubCell"/>
</dbReference>
<dbReference type="GO" id="GO:0046872">
    <property type="term" value="F:metal ion binding"/>
    <property type="evidence" value="ECO:0007669"/>
    <property type="project" value="UniProtKB-KW"/>
</dbReference>
<dbReference type="PANTHER" id="PTHR12395">
    <property type="entry name" value="DOM-3 RELATED"/>
    <property type="match status" value="1"/>
</dbReference>
<gene>
    <name evidence="9" type="ORF">BCV70DRAFT_203175</name>
</gene>
<keyword evidence="6" id="KW-0378">Hydrolase</keyword>
<proteinExistence type="inferred from homology"/>
<feature type="domain" description="RAI1-like" evidence="8">
    <location>
        <begin position="84"/>
        <end position="448"/>
    </location>
</feature>
<keyword evidence="6" id="KW-0539">Nucleus</keyword>
<keyword evidence="6" id="KW-0547">Nucleotide-binding</keyword>
<evidence type="ECO:0000256" key="6">
    <source>
        <dbReference type="RuleBase" id="RU367113"/>
    </source>
</evidence>
<dbReference type="GO" id="GO:0000956">
    <property type="term" value="P:nuclear-transcribed mRNA catabolic process"/>
    <property type="evidence" value="ECO:0007669"/>
    <property type="project" value="TreeGrafter"/>
</dbReference>
<reference evidence="9 10" key="1">
    <citation type="journal article" date="2018" name="Mol. Biol. Evol.">
        <title>Broad Genomic Sampling Reveals a Smut Pathogenic Ancestry of the Fungal Clade Ustilaginomycotina.</title>
        <authorList>
            <person name="Kijpornyongpan T."/>
            <person name="Mondo S.J."/>
            <person name="Barry K."/>
            <person name="Sandor L."/>
            <person name="Lee J."/>
            <person name="Lipzen A."/>
            <person name="Pangilinan J."/>
            <person name="LaButti K."/>
            <person name="Hainaut M."/>
            <person name="Henrissat B."/>
            <person name="Grigoriev I.V."/>
            <person name="Spatafora J.W."/>
            <person name="Aime M.C."/>
        </authorList>
    </citation>
    <scope>NUCLEOTIDE SEQUENCE [LARGE SCALE GENOMIC DNA]</scope>
    <source>
        <strain evidence="9 10">MCA 3645</strain>
    </source>
</reference>
<evidence type="ECO:0000313" key="9">
    <source>
        <dbReference type="EMBL" id="PWY97096.1"/>
    </source>
</evidence>
<evidence type="ECO:0000256" key="2">
    <source>
        <dbReference type="ARBA" id="ARBA00006562"/>
    </source>
</evidence>
<keyword evidence="6" id="KW-0694">RNA-binding</keyword>
<comment type="cofactor">
    <cofactor evidence="1 6">
        <name>a divalent metal cation</name>
        <dbReference type="ChEBI" id="CHEBI:60240"/>
    </cofactor>
</comment>
<keyword evidence="6" id="KW-0479">Metal-binding</keyword>
<protein>
    <recommendedName>
        <fullName evidence="6">Decapping nuclease</fullName>
        <ecNumber evidence="6">3.6.1.-</ecNumber>
    </recommendedName>
</protein>
<feature type="region of interest" description="Disordered" evidence="7">
    <location>
        <begin position="1"/>
        <end position="90"/>
    </location>
</feature>
<evidence type="ECO:0000313" key="10">
    <source>
        <dbReference type="Proteomes" id="UP000246740"/>
    </source>
</evidence>
<evidence type="ECO:0000256" key="5">
    <source>
        <dbReference type="ARBA" id="ARBA00048124"/>
    </source>
</evidence>
<evidence type="ECO:0000256" key="3">
    <source>
        <dbReference type="ARBA" id="ARBA00044676"/>
    </source>
</evidence>
<dbReference type="Proteomes" id="UP000246740">
    <property type="component" value="Unassembled WGS sequence"/>
</dbReference>
<accession>A0A317XF64</accession>
<dbReference type="GO" id="GO:0034353">
    <property type="term" value="F:mRNA 5'-diphosphatase activity"/>
    <property type="evidence" value="ECO:0007669"/>
    <property type="project" value="TreeGrafter"/>
</dbReference>
<dbReference type="PANTHER" id="PTHR12395:SF9">
    <property type="entry name" value="DECAPPING AND EXORIBONUCLEASE PROTEIN"/>
    <property type="match status" value="1"/>
</dbReference>
<sequence>MPDKRPAADVGVPAPSHKRRMSSPSDTAASVVAARGGKETDQPNSSSSSSSNPGILASLQHPLRKTGGEGVTSQSPFTHPPAFQQPQPLCSFSFDRDRKQWHDDRSKKYYRGPPPYMHAHPKLDRARPVFGADLNYGLDRYRQRDESVPEHLDALVASLQHRTESAKSVSERQDVDRERRRADVVTWRGMVTKICTAYDQDPNARIQDPFHLNAMLVDGTLYLEEHTSESSRREKTAKEADPQMKRFGYYGYSFESYCTVDEPDQISLPFDHPATLGSPGAPPGWSGDVDTNVQWCQVVKTKLGCNRLVIGGEVDAAAFRPHSSSPAEHLVELKTSMSITPYTRNAARSISDQERFEKKLLKFFLQSYLLGISSIVVGFRDHHGLLTMHQEFETLKIPRMVRAGLPIPGQFDSRNQPVIRQTSVWEPKDSLGFADQILSFVRHAVSRHTLSVLSASQAKTKPSDPVNDNPDTDCTPTLPLADEAVQRYPVYRISFQHPFERLEIRSLTDSEIHHDVKNSGTSGERVGFLPRRFYEFVHLQASASAPA</sequence>
<dbReference type="InterPro" id="IPR039039">
    <property type="entry name" value="RAI1-like_fam"/>
</dbReference>
<comment type="catalytic activity">
    <reaction evidence="5">
        <text>a 5'-end NAD(+)-phospho-ribonucleoside in mRNA + H2O = a 5'-end phospho-ribonucleoside in mRNA + NAD(+) + H(+)</text>
        <dbReference type="Rhea" id="RHEA:60880"/>
        <dbReference type="Rhea" id="RHEA-COMP:15692"/>
        <dbReference type="Rhea" id="RHEA-COMP:15698"/>
        <dbReference type="ChEBI" id="CHEBI:15377"/>
        <dbReference type="ChEBI" id="CHEBI:15378"/>
        <dbReference type="ChEBI" id="CHEBI:57540"/>
        <dbReference type="ChEBI" id="CHEBI:138282"/>
        <dbReference type="ChEBI" id="CHEBI:144029"/>
    </reaction>
    <physiologicalReaction direction="left-to-right" evidence="5">
        <dbReference type="Rhea" id="RHEA:60881"/>
    </physiologicalReaction>
</comment>
<organism evidence="9 10">
    <name type="scientific">Testicularia cyperi</name>
    <dbReference type="NCBI Taxonomy" id="1882483"/>
    <lineage>
        <taxon>Eukaryota</taxon>
        <taxon>Fungi</taxon>
        <taxon>Dikarya</taxon>
        <taxon>Basidiomycota</taxon>
        <taxon>Ustilaginomycotina</taxon>
        <taxon>Ustilaginomycetes</taxon>
        <taxon>Ustilaginales</taxon>
        <taxon>Anthracoideaceae</taxon>
        <taxon>Testicularia</taxon>
    </lineage>
</organism>
<comment type="function">
    <text evidence="6">Decapping enzyme for NAD-capped RNAs: specifically hydrolyzes the nicotinamide adenine dinucleotide (NAD) cap from a subset of RNAs by removing the entire NAD moiety from the 5'-end of an NAD-capped RNA.</text>
</comment>
<dbReference type="Pfam" id="PF08652">
    <property type="entry name" value="RAI1"/>
    <property type="match status" value="1"/>
</dbReference>
<name>A0A317XF64_9BASI</name>
<dbReference type="GO" id="GO:0004518">
    <property type="term" value="F:nuclease activity"/>
    <property type="evidence" value="ECO:0007669"/>
    <property type="project" value="UniProtKB-KW"/>
</dbReference>
<comment type="catalytic activity">
    <reaction evidence="4">
        <text>a 5'-end triphospho-ribonucleoside in mRNA + H2O = a 5'-end phospho-ribonucleoside in mRNA + diphosphate + H(+)</text>
        <dbReference type="Rhea" id="RHEA:78683"/>
        <dbReference type="Rhea" id="RHEA-COMP:15692"/>
        <dbReference type="Rhea" id="RHEA-COMP:17164"/>
        <dbReference type="ChEBI" id="CHEBI:15377"/>
        <dbReference type="ChEBI" id="CHEBI:15378"/>
        <dbReference type="ChEBI" id="CHEBI:33019"/>
        <dbReference type="ChEBI" id="CHEBI:138282"/>
        <dbReference type="ChEBI" id="CHEBI:167618"/>
    </reaction>
    <physiologicalReaction direction="left-to-right" evidence="4">
        <dbReference type="Rhea" id="RHEA:78684"/>
    </physiologicalReaction>
</comment>
<keyword evidence="6" id="KW-0540">Nuclease</keyword>
<comment type="similarity">
    <text evidence="2 6">Belongs to the DXO/Dom3Z family.</text>
</comment>
<dbReference type="InParanoid" id="A0A317XF64"/>
<evidence type="ECO:0000256" key="7">
    <source>
        <dbReference type="SAM" id="MobiDB-lite"/>
    </source>
</evidence>
<dbReference type="GO" id="GO:0110155">
    <property type="term" value="P:NAD-cap decapping"/>
    <property type="evidence" value="ECO:0007669"/>
    <property type="project" value="TreeGrafter"/>
</dbReference>
<evidence type="ECO:0000259" key="8">
    <source>
        <dbReference type="Pfam" id="PF08652"/>
    </source>
</evidence>
<comment type="catalytic activity">
    <reaction evidence="3">
        <text>a 5'-end (N(7)-methyl 5'-triphosphoguanosine)-ribonucleoside-ribonucleotide in mRNA + H2O = a (N(7)-methyl 5'-triphosphoguanosine)-nucleoside + a 5'-end phospho-ribonucleoside in mRNA + H(+)</text>
        <dbReference type="Rhea" id="RHEA:66928"/>
        <dbReference type="Rhea" id="RHEA-COMP:15692"/>
        <dbReference type="Rhea" id="RHEA-COMP:17313"/>
        <dbReference type="ChEBI" id="CHEBI:15377"/>
        <dbReference type="ChEBI" id="CHEBI:15378"/>
        <dbReference type="ChEBI" id="CHEBI:138282"/>
        <dbReference type="ChEBI" id="CHEBI:172876"/>
        <dbReference type="ChEBI" id="CHEBI:172877"/>
    </reaction>
    <physiologicalReaction direction="left-to-right" evidence="3">
        <dbReference type="Rhea" id="RHEA:66929"/>
    </physiologicalReaction>
</comment>
<evidence type="ECO:0000256" key="1">
    <source>
        <dbReference type="ARBA" id="ARBA00001968"/>
    </source>
</evidence>